<dbReference type="EMBL" id="UFSM01000001">
    <property type="protein sequence ID" value="SUU87434.1"/>
    <property type="molecule type" value="Genomic_DNA"/>
</dbReference>
<dbReference type="AlphaFoldDB" id="A0A380WGY6"/>
<proteinExistence type="predicted"/>
<dbReference type="OrthoDB" id="9808276at2"/>
<evidence type="ECO:0000313" key="3">
    <source>
        <dbReference type="Proteomes" id="UP000254701"/>
    </source>
</evidence>
<keyword evidence="1" id="KW-0520">NAD</keyword>
<gene>
    <name evidence="2" type="primary">yeeZ</name>
    <name evidence="2" type="ORF">NCTC10684_00633</name>
</gene>
<dbReference type="PANTHER" id="PTHR43574">
    <property type="entry name" value="EPIMERASE-RELATED"/>
    <property type="match status" value="1"/>
</dbReference>
<accession>A0A380WGY6</accession>
<dbReference type="CDD" id="cd05266">
    <property type="entry name" value="SDR_a4"/>
    <property type="match status" value="1"/>
</dbReference>
<organism evidence="2 3">
    <name type="scientific">Aminobacter aminovorans</name>
    <name type="common">Chelatobacter heintzii</name>
    <dbReference type="NCBI Taxonomy" id="83263"/>
    <lineage>
        <taxon>Bacteria</taxon>
        <taxon>Pseudomonadati</taxon>
        <taxon>Pseudomonadota</taxon>
        <taxon>Alphaproteobacteria</taxon>
        <taxon>Hyphomicrobiales</taxon>
        <taxon>Phyllobacteriaceae</taxon>
        <taxon>Aminobacter</taxon>
    </lineage>
</organism>
<dbReference type="Proteomes" id="UP000254701">
    <property type="component" value="Unassembled WGS sequence"/>
</dbReference>
<dbReference type="RefSeq" id="WP_115729942.1">
    <property type="nucleotide sequence ID" value="NZ_BAAAVY010000015.1"/>
</dbReference>
<evidence type="ECO:0000256" key="1">
    <source>
        <dbReference type="ARBA" id="ARBA00023027"/>
    </source>
</evidence>
<dbReference type="Gene3D" id="3.40.50.720">
    <property type="entry name" value="NAD(P)-binding Rossmann-like Domain"/>
    <property type="match status" value="1"/>
</dbReference>
<protein>
    <submittedName>
        <fullName evidence="2">Uncharacterized protein</fullName>
    </submittedName>
</protein>
<name>A0A380WGY6_AMIAI</name>
<sequence length="304" mass="33210">MTEQNFFIFGAGYSGKAFAQMRPRDVSVAGTTRSSDKFPALEAAGIKPFVFDGHLTPEIRVQLAKTTHLVVSAAPGDDGDPVLNAARETIMHGMPLLRWIGYLSTVGVYGDHGGAWIDETATCRPKPGRSTMRLDAEQAWHELGEKIARPVAILRLSGIYGPGRNAFVNLENGTAKRLVKKDQVFNRIHVQDISAALWFLARGDYGGVFNVTDDEPAPPQDVVAYAAEKMGVAPPPEIPFETAQLSPMARSFYGENKRVANAAIKALGFTFGMPDYRLALDSMWADGSWRGEGESDRRSPIRRG</sequence>
<dbReference type="InterPro" id="IPR036291">
    <property type="entry name" value="NAD(P)-bd_dom_sf"/>
</dbReference>
<evidence type="ECO:0000313" key="2">
    <source>
        <dbReference type="EMBL" id="SUU87434.1"/>
    </source>
</evidence>
<reference evidence="2 3" key="1">
    <citation type="submission" date="2018-06" db="EMBL/GenBank/DDBJ databases">
        <authorList>
            <consortium name="Pathogen Informatics"/>
            <person name="Doyle S."/>
        </authorList>
    </citation>
    <scope>NUCLEOTIDE SEQUENCE [LARGE SCALE GENOMIC DNA]</scope>
    <source>
        <strain evidence="2 3">NCTC10684</strain>
    </source>
</reference>
<dbReference type="SUPFAM" id="SSF51735">
    <property type="entry name" value="NAD(P)-binding Rossmann-fold domains"/>
    <property type="match status" value="1"/>
</dbReference>